<evidence type="ECO:0000313" key="1">
    <source>
        <dbReference type="EMBL" id="SVD42540.1"/>
    </source>
</evidence>
<gene>
    <name evidence="1" type="ORF">METZ01_LOCUS395394</name>
</gene>
<name>A0A382V7V4_9ZZZZ</name>
<dbReference type="AlphaFoldDB" id="A0A382V7V4"/>
<sequence>MLHAFKGFLVTSGFDWVKHVDVRVDNSSYIHASSDDEPIDDSLV</sequence>
<protein>
    <submittedName>
        <fullName evidence="1">Uncharacterized protein</fullName>
    </submittedName>
</protein>
<proteinExistence type="predicted"/>
<accession>A0A382V7V4</accession>
<reference evidence="1" key="1">
    <citation type="submission" date="2018-05" db="EMBL/GenBank/DDBJ databases">
        <authorList>
            <person name="Lanie J.A."/>
            <person name="Ng W.-L."/>
            <person name="Kazmierczak K.M."/>
            <person name="Andrzejewski T.M."/>
            <person name="Davidsen T.M."/>
            <person name="Wayne K.J."/>
            <person name="Tettelin H."/>
            <person name="Glass J.I."/>
            <person name="Rusch D."/>
            <person name="Podicherti R."/>
            <person name="Tsui H.-C.T."/>
            <person name="Winkler M.E."/>
        </authorList>
    </citation>
    <scope>NUCLEOTIDE SEQUENCE</scope>
</reference>
<organism evidence="1">
    <name type="scientific">marine metagenome</name>
    <dbReference type="NCBI Taxonomy" id="408172"/>
    <lineage>
        <taxon>unclassified sequences</taxon>
        <taxon>metagenomes</taxon>
        <taxon>ecological metagenomes</taxon>
    </lineage>
</organism>
<dbReference type="EMBL" id="UINC01149835">
    <property type="protein sequence ID" value="SVD42540.1"/>
    <property type="molecule type" value="Genomic_DNA"/>
</dbReference>